<dbReference type="PROSITE" id="PS51192">
    <property type="entry name" value="HELICASE_ATP_BIND_1"/>
    <property type="match status" value="1"/>
</dbReference>
<protein>
    <recommendedName>
        <fullName evidence="5">DNA 3'-5' helicase</fullName>
        <ecNumber evidence="5">5.6.2.4</ecNumber>
    </recommendedName>
</protein>
<evidence type="ECO:0000313" key="9">
    <source>
        <dbReference type="EMBL" id="KKZ66219.1"/>
    </source>
</evidence>
<feature type="compositionally biased region" description="Acidic residues" evidence="6">
    <location>
        <begin position="134"/>
        <end position="151"/>
    </location>
</feature>
<dbReference type="InterPro" id="IPR027417">
    <property type="entry name" value="P-loop_NTPase"/>
</dbReference>
<dbReference type="EMBL" id="LCZI01000510">
    <property type="protein sequence ID" value="KKZ66219.1"/>
    <property type="molecule type" value="Genomic_DNA"/>
</dbReference>
<dbReference type="SMART" id="SM00490">
    <property type="entry name" value="HELICc"/>
    <property type="match status" value="1"/>
</dbReference>
<dbReference type="GO" id="GO:0003676">
    <property type="term" value="F:nucleic acid binding"/>
    <property type="evidence" value="ECO:0007669"/>
    <property type="project" value="InterPro"/>
</dbReference>
<feature type="compositionally biased region" description="Low complexity" evidence="6">
    <location>
        <begin position="708"/>
        <end position="732"/>
    </location>
</feature>
<dbReference type="InterPro" id="IPR014001">
    <property type="entry name" value="Helicase_ATP-bd"/>
</dbReference>
<keyword evidence="2" id="KW-0547">Nucleotide-binding</keyword>
<accession>A0A0G2J4W6</accession>
<dbReference type="SMART" id="SM00487">
    <property type="entry name" value="DEXDc"/>
    <property type="match status" value="1"/>
</dbReference>
<feature type="compositionally biased region" description="Polar residues" evidence="6">
    <location>
        <begin position="749"/>
        <end position="758"/>
    </location>
</feature>
<dbReference type="EC" id="5.6.2.4" evidence="5"/>
<dbReference type="InterPro" id="IPR011545">
    <property type="entry name" value="DEAD/DEAH_box_helicase_dom"/>
</dbReference>
<dbReference type="SUPFAM" id="SSF52540">
    <property type="entry name" value="P-loop containing nucleoside triphosphate hydrolases"/>
    <property type="match status" value="1"/>
</dbReference>
<dbReference type="Proteomes" id="UP000034164">
    <property type="component" value="Unassembled WGS sequence"/>
</dbReference>
<feature type="compositionally biased region" description="Polar residues" evidence="6">
    <location>
        <begin position="668"/>
        <end position="690"/>
    </location>
</feature>
<dbReference type="VEuPathDB" id="FungiDB:EMCG_08055"/>
<dbReference type="PANTHER" id="PTHR13710:SF154">
    <property type="entry name" value="RECQ HELICASE, PUTATIVE (AFU_ORTHOLOGUE AFUA_6G14720)-RELATED"/>
    <property type="match status" value="1"/>
</dbReference>
<evidence type="ECO:0000256" key="5">
    <source>
        <dbReference type="ARBA" id="ARBA00034808"/>
    </source>
</evidence>
<comment type="similarity">
    <text evidence="1">Belongs to the helicase family. RecQ subfamily.</text>
</comment>
<organism evidence="9 10">
    <name type="scientific">[Emmonsia] crescens</name>
    <dbReference type="NCBI Taxonomy" id="73230"/>
    <lineage>
        <taxon>Eukaryota</taxon>
        <taxon>Fungi</taxon>
        <taxon>Dikarya</taxon>
        <taxon>Ascomycota</taxon>
        <taxon>Pezizomycotina</taxon>
        <taxon>Eurotiomycetes</taxon>
        <taxon>Eurotiomycetidae</taxon>
        <taxon>Onygenales</taxon>
        <taxon>Ajellomycetaceae</taxon>
        <taxon>Emergomyces</taxon>
    </lineage>
</organism>
<dbReference type="Pfam" id="PF00271">
    <property type="entry name" value="Helicase_C"/>
    <property type="match status" value="1"/>
</dbReference>
<feature type="domain" description="Helicase ATP-binding" evidence="7">
    <location>
        <begin position="273"/>
        <end position="432"/>
    </location>
</feature>
<feature type="compositionally biased region" description="Acidic residues" evidence="6">
    <location>
        <begin position="696"/>
        <end position="707"/>
    </location>
</feature>
<feature type="region of interest" description="Disordered" evidence="6">
    <location>
        <begin position="127"/>
        <end position="151"/>
    </location>
</feature>
<dbReference type="GO" id="GO:0005694">
    <property type="term" value="C:chromosome"/>
    <property type="evidence" value="ECO:0007669"/>
    <property type="project" value="TreeGrafter"/>
</dbReference>
<proteinExistence type="inferred from homology"/>
<evidence type="ECO:0000256" key="4">
    <source>
        <dbReference type="ARBA" id="ARBA00034617"/>
    </source>
</evidence>
<dbReference type="GO" id="GO:0009378">
    <property type="term" value="F:four-way junction helicase activity"/>
    <property type="evidence" value="ECO:0007669"/>
    <property type="project" value="TreeGrafter"/>
</dbReference>
<dbReference type="PANTHER" id="PTHR13710">
    <property type="entry name" value="DNA HELICASE RECQ FAMILY MEMBER"/>
    <property type="match status" value="1"/>
</dbReference>
<comment type="catalytic activity">
    <reaction evidence="4">
        <text>Couples ATP hydrolysis with the unwinding of duplex DNA by translocating in the 3'-5' direction.</text>
        <dbReference type="EC" id="5.6.2.4"/>
    </reaction>
</comment>
<reference evidence="10" key="1">
    <citation type="journal article" date="2015" name="PLoS Genet.">
        <title>The dynamic genome and transcriptome of the human fungal pathogen Blastomyces and close relative Emmonsia.</title>
        <authorList>
            <person name="Munoz J.F."/>
            <person name="Gauthier G.M."/>
            <person name="Desjardins C.A."/>
            <person name="Gallo J.E."/>
            <person name="Holder J."/>
            <person name="Sullivan T.D."/>
            <person name="Marty A.J."/>
            <person name="Carmen J.C."/>
            <person name="Chen Z."/>
            <person name="Ding L."/>
            <person name="Gujja S."/>
            <person name="Magrini V."/>
            <person name="Misas E."/>
            <person name="Mitreva M."/>
            <person name="Priest M."/>
            <person name="Saif S."/>
            <person name="Whiston E.A."/>
            <person name="Young S."/>
            <person name="Zeng Q."/>
            <person name="Goldman W.E."/>
            <person name="Mardis E.R."/>
            <person name="Taylor J.W."/>
            <person name="McEwen J.G."/>
            <person name="Clay O.K."/>
            <person name="Klein B.S."/>
            <person name="Cuomo C.A."/>
        </authorList>
    </citation>
    <scope>NUCLEOTIDE SEQUENCE [LARGE SCALE GENOMIC DNA]</scope>
    <source>
        <strain evidence="10">UAMH 3008</strain>
    </source>
</reference>
<keyword evidence="3" id="KW-0067">ATP-binding</keyword>
<dbReference type="Pfam" id="PF00270">
    <property type="entry name" value="DEAD"/>
    <property type="match status" value="1"/>
</dbReference>
<evidence type="ECO:0000256" key="6">
    <source>
        <dbReference type="SAM" id="MobiDB-lite"/>
    </source>
</evidence>
<dbReference type="GO" id="GO:0005737">
    <property type="term" value="C:cytoplasm"/>
    <property type="evidence" value="ECO:0007669"/>
    <property type="project" value="TreeGrafter"/>
</dbReference>
<feature type="region of interest" description="Disordered" evidence="6">
    <location>
        <begin position="668"/>
        <end position="780"/>
    </location>
</feature>
<dbReference type="GO" id="GO:0005524">
    <property type="term" value="F:ATP binding"/>
    <property type="evidence" value="ECO:0007669"/>
    <property type="project" value="UniProtKB-KW"/>
</dbReference>
<dbReference type="CDD" id="cd17920">
    <property type="entry name" value="DEXHc_RecQ"/>
    <property type="match status" value="1"/>
</dbReference>
<dbReference type="GO" id="GO:0043138">
    <property type="term" value="F:3'-5' DNA helicase activity"/>
    <property type="evidence" value="ECO:0007669"/>
    <property type="project" value="UniProtKB-EC"/>
</dbReference>
<dbReference type="OrthoDB" id="5153301at2759"/>
<sequence>MVVFVTRYHKGFHASNDIKVIHRYLPREVGELVVWYLWLVLPFAQRLQEYRRRIRAEGGNPEEENANQGEAYMWGGDPDGRAWTSERFREVLKRETRIGLHGQGLNLAAYRDIAIAISRRFMCSSSGFKNNSQQEEEEQVAGSNGDEDEAMDPEEWLGRITDMQAAHTSHVAGMVYARGIMEQAGTTHRRREMFRLSSTDWHRFLGFESATNEKTTRDAVLGKRKRAPGETEAEEGRMERRFQLQQTNMEAELQQMMGDKAVKFRGVQAAAIRAIQDGESPVVAIMPTGGGKSMMFMLPAWVGPGGTTVVVVPLVALRGDMQRRCEELGISCVEWESRRPPDEASIVLVTPESALSEDFITFLNRQRLNHRLDRMVIDECHTVLNDQVNFRPQMQQLGKLMAAKTQMVLLTATLPPSEEEKLWSRMHCTRADISLFRGRTCRPNVAYRVWLPMIEGSEYGGLKRWFQAPSVVRFIQKRMRRTGEGKGVVYCQTVNQVTTMASALGCEAYHHQQIDKAGILERFRQGGHRVIVATSALGMGIDIANIRSIIHVGRPRSLLDYGQESGRAGRDGQGSEAIIIEPEGISAAMIWSRKDVPSLLDQKLVERYMLAGSEGGDGLNPRCRRVVLDQYLDGEVEGYMREHCGDRQPGESQCDGCDGEWEAREAMFTTSSSGTARPTATGSPSYSSRATGKDDTGEDETSQESEMESQQGESQVRFNSTSSGRVGRSVSKSTDDNMNESMGEDEGSTSDQSRPSQWNREESSEVEKDSGGIPSASRQTFHEQDIHRGQFIMTHQRQGQRALMDEEVLVEEAQRWKDQCLICASGKREFDHELYRCPHEESQEAKRWMMTVRSKIKYARYSGCFGCGMPQSICNRWKTQGQCPYRGFLIPMMAMMLWGCYEEQMKQAWGRRLREFEVDGDDQKAVIEFLGQKVERQGMEHNQLVEMFCWLRRIYQEVEREEINSESIHMR</sequence>
<comment type="caution">
    <text evidence="9">The sequence shown here is derived from an EMBL/GenBank/DDBJ whole genome shotgun (WGS) entry which is preliminary data.</text>
</comment>
<feature type="region of interest" description="Disordered" evidence="6">
    <location>
        <begin position="216"/>
        <end position="236"/>
    </location>
</feature>
<evidence type="ECO:0000259" key="8">
    <source>
        <dbReference type="PROSITE" id="PS51194"/>
    </source>
</evidence>
<evidence type="ECO:0000256" key="3">
    <source>
        <dbReference type="ARBA" id="ARBA00022840"/>
    </source>
</evidence>
<gene>
    <name evidence="9" type="ORF">EMCG_08055</name>
</gene>
<evidence type="ECO:0000256" key="2">
    <source>
        <dbReference type="ARBA" id="ARBA00022741"/>
    </source>
</evidence>
<name>A0A0G2J4W6_9EURO</name>
<dbReference type="PROSITE" id="PS51194">
    <property type="entry name" value="HELICASE_CTER"/>
    <property type="match status" value="1"/>
</dbReference>
<dbReference type="InterPro" id="IPR001650">
    <property type="entry name" value="Helicase_C-like"/>
</dbReference>
<evidence type="ECO:0000259" key="7">
    <source>
        <dbReference type="PROSITE" id="PS51192"/>
    </source>
</evidence>
<dbReference type="Gene3D" id="3.40.50.300">
    <property type="entry name" value="P-loop containing nucleotide triphosphate hydrolases"/>
    <property type="match status" value="2"/>
</dbReference>
<dbReference type="GO" id="GO:0000724">
    <property type="term" value="P:double-strand break repair via homologous recombination"/>
    <property type="evidence" value="ECO:0007669"/>
    <property type="project" value="TreeGrafter"/>
</dbReference>
<dbReference type="AlphaFoldDB" id="A0A0G2J4W6"/>
<evidence type="ECO:0000313" key="10">
    <source>
        <dbReference type="Proteomes" id="UP000034164"/>
    </source>
</evidence>
<feature type="compositionally biased region" description="Basic and acidic residues" evidence="6">
    <location>
        <begin position="759"/>
        <end position="770"/>
    </location>
</feature>
<evidence type="ECO:0000256" key="1">
    <source>
        <dbReference type="ARBA" id="ARBA00005446"/>
    </source>
</evidence>
<feature type="domain" description="Helicase C-terminal" evidence="8">
    <location>
        <begin position="467"/>
        <end position="627"/>
    </location>
</feature>